<evidence type="ECO:0008006" key="3">
    <source>
        <dbReference type="Google" id="ProtNLM"/>
    </source>
</evidence>
<accession>A0A523B9H9</accession>
<reference evidence="1 2" key="1">
    <citation type="journal article" date="2019" name="Nat. Microbiol.">
        <title>Expanding anaerobic alkane metabolism in the domain of Archaea.</title>
        <authorList>
            <person name="Wang Y."/>
            <person name="Wegener G."/>
            <person name="Hou J."/>
            <person name="Wang F."/>
            <person name="Xiao X."/>
        </authorList>
    </citation>
    <scope>NUCLEOTIDE SEQUENCE [LARGE SCALE GENOMIC DNA]</scope>
    <source>
        <strain evidence="1">WYZ-LMO11</strain>
    </source>
</reference>
<proteinExistence type="predicted"/>
<dbReference type="EMBL" id="QNVI01000069">
    <property type="protein sequence ID" value="TDA37591.1"/>
    <property type="molecule type" value="Genomic_DNA"/>
</dbReference>
<dbReference type="AlphaFoldDB" id="A0A523B9H9"/>
<sequence length="60" mass="6891">MKLETATKGLVIPSRKIGRATLYKINLENPMVKMLIEFEMKLSLKIAEEEGKMKKIVEVK</sequence>
<evidence type="ECO:0000313" key="1">
    <source>
        <dbReference type="EMBL" id="TDA37591.1"/>
    </source>
</evidence>
<name>A0A523B9H9_9CREN</name>
<comment type="caution">
    <text evidence="1">The sequence shown here is derived from an EMBL/GenBank/DDBJ whole genome shotgun (WGS) entry which is preliminary data.</text>
</comment>
<protein>
    <recommendedName>
        <fullName evidence="3">ArsR family transcriptional regulator</fullName>
    </recommendedName>
</protein>
<gene>
    <name evidence="1" type="ORF">DSO09_06730</name>
</gene>
<dbReference type="Proteomes" id="UP000317265">
    <property type="component" value="Unassembled WGS sequence"/>
</dbReference>
<evidence type="ECO:0000313" key="2">
    <source>
        <dbReference type="Proteomes" id="UP000317265"/>
    </source>
</evidence>
<organism evidence="1 2">
    <name type="scientific">Thermoproteota archaeon</name>
    <dbReference type="NCBI Taxonomy" id="2056631"/>
    <lineage>
        <taxon>Archaea</taxon>
        <taxon>Thermoproteota</taxon>
    </lineage>
</organism>